<evidence type="ECO:0000313" key="3">
    <source>
        <dbReference type="EMBL" id="KHS42600.1"/>
    </source>
</evidence>
<keyword evidence="4" id="KW-1185">Reference proteome</keyword>
<proteinExistence type="inferred from homology"/>
<dbReference type="SUPFAM" id="SSF47413">
    <property type="entry name" value="lambda repressor-like DNA-binding domains"/>
    <property type="match status" value="1"/>
</dbReference>
<dbReference type="InterPro" id="IPR052345">
    <property type="entry name" value="Rad_response_metalloprotease"/>
</dbReference>
<sequence>MIGTRLKLARASSGLSLRDLAERMGNVVSAQAIGKYERNEDMPGSRALMALATALGVSESYLLSDEELTLEGVDFRKKRTAKEEATIEAQTLQLLERYLAVEDMLGLKSVEWEQPRSAPYPLHDVRDAEDAARSVREEWGLGHDPVPKLAELLEERGIKVLSIDLEDIDGLAARVMRKERDAARVIVVRKDIWSERKRFTLAHELGHMVMTPTAGVDDESAANRFAGAFLMPADVVRAEVGAQRSAISIGELVAIKERFGVSVQAIAYRCLDLGIIDRKAFSFLFKEFTKRGWRKKPFEEPARIPPEYEEPKRFERLCYRALAEGVIGESRAAEMLGITLQALDKRLAEAA</sequence>
<dbReference type="CDD" id="cd00093">
    <property type="entry name" value="HTH_XRE"/>
    <property type="match status" value="1"/>
</dbReference>
<dbReference type="RefSeq" id="WP_039337795.1">
    <property type="nucleotide sequence ID" value="NZ_JBNNWK010000048.1"/>
</dbReference>
<evidence type="ECO:0000259" key="2">
    <source>
        <dbReference type="PROSITE" id="PS50943"/>
    </source>
</evidence>
<dbReference type="AlphaFoldDB" id="A0A0B8ZHU8"/>
<accession>A0A0B8ZHU8</accession>
<dbReference type="EMBL" id="JRVC01000028">
    <property type="protein sequence ID" value="KHS42600.1"/>
    <property type="molecule type" value="Genomic_DNA"/>
</dbReference>
<dbReference type="Pfam" id="PF01381">
    <property type="entry name" value="HTH_3"/>
    <property type="match status" value="1"/>
</dbReference>
<dbReference type="Gene3D" id="1.10.10.2910">
    <property type="match status" value="1"/>
</dbReference>
<evidence type="ECO:0000313" key="4">
    <source>
        <dbReference type="Proteomes" id="UP000031338"/>
    </source>
</evidence>
<dbReference type="InterPro" id="IPR010359">
    <property type="entry name" value="IrrE_HExxH"/>
</dbReference>
<name>A0A0B8ZHU8_9SPHN</name>
<dbReference type="GO" id="GO:0003677">
    <property type="term" value="F:DNA binding"/>
    <property type="evidence" value="ECO:0007669"/>
    <property type="project" value="InterPro"/>
</dbReference>
<dbReference type="PANTHER" id="PTHR43236">
    <property type="entry name" value="ANTITOXIN HIGA1"/>
    <property type="match status" value="1"/>
</dbReference>
<dbReference type="Proteomes" id="UP000031338">
    <property type="component" value="Unassembled WGS sequence"/>
</dbReference>
<dbReference type="PANTHER" id="PTHR43236:SF1">
    <property type="entry name" value="BLL7220 PROTEIN"/>
    <property type="match status" value="1"/>
</dbReference>
<dbReference type="SMART" id="SM00530">
    <property type="entry name" value="HTH_XRE"/>
    <property type="match status" value="1"/>
</dbReference>
<evidence type="ECO:0000256" key="1">
    <source>
        <dbReference type="ARBA" id="ARBA00007227"/>
    </source>
</evidence>
<comment type="caution">
    <text evidence="3">The sequence shown here is derived from an EMBL/GenBank/DDBJ whole genome shotgun (WGS) entry which is preliminary data.</text>
</comment>
<dbReference type="Gene3D" id="1.10.260.40">
    <property type="entry name" value="lambda repressor-like DNA-binding domains"/>
    <property type="match status" value="1"/>
</dbReference>
<comment type="similarity">
    <text evidence="1">Belongs to the short-chain fatty acyl-CoA assimilation regulator (ScfR) family.</text>
</comment>
<dbReference type="PROSITE" id="PS50943">
    <property type="entry name" value="HTH_CROC1"/>
    <property type="match status" value="1"/>
</dbReference>
<dbReference type="Pfam" id="PF06114">
    <property type="entry name" value="Peptidase_M78"/>
    <property type="match status" value="1"/>
</dbReference>
<dbReference type="PATRIC" id="fig|48936.3.peg.4191"/>
<dbReference type="InterPro" id="IPR001387">
    <property type="entry name" value="Cro/C1-type_HTH"/>
</dbReference>
<feature type="domain" description="HTH cro/C1-type" evidence="2">
    <location>
        <begin position="6"/>
        <end position="62"/>
    </location>
</feature>
<organism evidence="3 4">
    <name type="scientific">Novosphingobium subterraneum</name>
    <dbReference type="NCBI Taxonomy" id="48936"/>
    <lineage>
        <taxon>Bacteria</taxon>
        <taxon>Pseudomonadati</taxon>
        <taxon>Pseudomonadota</taxon>
        <taxon>Alphaproteobacteria</taxon>
        <taxon>Sphingomonadales</taxon>
        <taxon>Sphingomonadaceae</taxon>
        <taxon>Novosphingobium</taxon>
    </lineage>
</organism>
<dbReference type="STRING" id="48936.NJ75_04162"/>
<reference evidence="3 4" key="1">
    <citation type="submission" date="2014-10" db="EMBL/GenBank/DDBJ databases">
        <title>Draft genome sequence of Novosphingobium subterraneum DSM 12447.</title>
        <authorList>
            <person name="Gan H.M."/>
            <person name="Gan H.Y."/>
            <person name="Savka M.A."/>
        </authorList>
    </citation>
    <scope>NUCLEOTIDE SEQUENCE [LARGE SCALE GENOMIC DNA]</scope>
    <source>
        <strain evidence="3 4">DSM 12447</strain>
    </source>
</reference>
<gene>
    <name evidence="3" type="ORF">NJ75_04162</name>
</gene>
<protein>
    <submittedName>
        <fullName evidence="3">Helix-turn-helix protein</fullName>
    </submittedName>
</protein>
<dbReference type="InterPro" id="IPR010982">
    <property type="entry name" value="Lambda_DNA-bd_dom_sf"/>
</dbReference>